<keyword evidence="1" id="KW-0378">Hydrolase</keyword>
<comment type="caution">
    <text evidence="3">The sequence shown here is derived from an EMBL/GenBank/DDBJ whole genome shotgun (WGS) entry which is preliminary data.</text>
</comment>
<dbReference type="KEGG" id="pic:PICST_53805"/>
<accession>A3GHN3</accession>
<dbReference type="GO" id="GO:0047631">
    <property type="term" value="F:ADP-ribose diphosphatase activity"/>
    <property type="evidence" value="ECO:0007669"/>
    <property type="project" value="TreeGrafter"/>
</dbReference>
<dbReference type="Proteomes" id="UP000002258">
    <property type="component" value="Chromosome 1"/>
</dbReference>
<gene>
    <name evidence="3" type="ORF">PICST_53805</name>
</gene>
<dbReference type="SUPFAM" id="SSF55811">
    <property type="entry name" value="Nudix"/>
    <property type="match status" value="1"/>
</dbReference>
<organism evidence="3 4">
    <name type="scientific">Scheffersomyces stipitis (strain ATCC 58785 / CBS 6054 / NBRC 10063 / NRRL Y-11545)</name>
    <name type="common">Yeast</name>
    <name type="synonym">Pichia stipitis</name>
    <dbReference type="NCBI Taxonomy" id="322104"/>
    <lineage>
        <taxon>Eukaryota</taxon>
        <taxon>Fungi</taxon>
        <taxon>Dikarya</taxon>
        <taxon>Ascomycota</taxon>
        <taxon>Saccharomycotina</taxon>
        <taxon>Pichiomycetes</taxon>
        <taxon>Debaryomycetaceae</taxon>
        <taxon>Scheffersomyces</taxon>
    </lineage>
</organism>
<dbReference type="GO" id="GO:0005634">
    <property type="term" value="C:nucleus"/>
    <property type="evidence" value="ECO:0007669"/>
    <property type="project" value="TreeGrafter"/>
</dbReference>
<evidence type="ECO:0000313" key="4">
    <source>
        <dbReference type="Proteomes" id="UP000002258"/>
    </source>
</evidence>
<protein>
    <recommendedName>
        <fullName evidence="2">Nudix hydrolase domain-containing protein</fullName>
    </recommendedName>
</protein>
<evidence type="ECO:0000259" key="2">
    <source>
        <dbReference type="PROSITE" id="PS51462"/>
    </source>
</evidence>
<name>A3GHN3_PICST</name>
<dbReference type="InterPro" id="IPR015797">
    <property type="entry name" value="NUDIX_hydrolase-like_dom_sf"/>
</dbReference>
<dbReference type="EMBL" id="AAVQ01000002">
    <property type="protein sequence ID" value="EAZ63078.1"/>
    <property type="molecule type" value="Genomic_DNA"/>
</dbReference>
<keyword evidence="4" id="KW-1185">Reference proteome</keyword>
<proteinExistence type="predicted"/>
<dbReference type="GO" id="GO:0006753">
    <property type="term" value="P:nucleoside phosphate metabolic process"/>
    <property type="evidence" value="ECO:0007669"/>
    <property type="project" value="TreeGrafter"/>
</dbReference>
<dbReference type="FunFam" id="3.90.79.10:FF:000016">
    <property type="entry name" value="ADP-sugar pyrophosphatase isoform X1"/>
    <property type="match status" value="1"/>
</dbReference>
<dbReference type="RefSeq" id="XP_001387101.1">
    <property type="nucleotide sequence ID" value="XM_001387064.1"/>
</dbReference>
<dbReference type="PANTHER" id="PTHR11839">
    <property type="entry name" value="UDP/ADP-SUGAR PYROPHOSPHATASE"/>
    <property type="match status" value="1"/>
</dbReference>
<dbReference type="GeneID" id="4851782"/>
<dbReference type="CDD" id="cd18888">
    <property type="entry name" value="NUDIX_ADPRase_Nudt5"/>
    <property type="match status" value="1"/>
</dbReference>
<dbReference type="GO" id="GO:0019693">
    <property type="term" value="P:ribose phosphate metabolic process"/>
    <property type="evidence" value="ECO:0007669"/>
    <property type="project" value="TreeGrafter"/>
</dbReference>
<dbReference type="InterPro" id="IPR020084">
    <property type="entry name" value="NUDIX_hydrolase_CS"/>
</dbReference>
<dbReference type="PROSITE" id="PS00893">
    <property type="entry name" value="NUDIX_BOX"/>
    <property type="match status" value="1"/>
</dbReference>
<reference evidence="3 4" key="1">
    <citation type="journal article" date="2007" name="Nat. Biotechnol.">
        <title>Genome sequence of the lignocellulose-bioconverting and xylose-fermenting yeast Pichia stipitis.</title>
        <authorList>
            <person name="Jeffries T.W."/>
            <person name="Grigoriev I.V."/>
            <person name="Grimwood J."/>
            <person name="Laplaza J.M."/>
            <person name="Aerts A."/>
            <person name="Salamov A."/>
            <person name="Schmutz J."/>
            <person name="Lindquist E."/>
            <person name="Dehal P."/>
            <person name="Shapiro H."/>
            <person name="Jin Y.S."/>
            <person name="Passoth V."/>
            <person name="Richardson P.M."/>
        </authorList>
    </citation>
    <scope>NUCLEOTIDE SEQUENCE [LARGE SCALE GENOMIC DNA]</scope>
    <source>
        <strain evidence="4">ATCC 58785 / CBS 6054 / NBRC 10063 / NRRL Y-11545</strain>
    </source>
</reference>
<dbReference type="InParanoid" id="A3GHN3"/>
<sequence length="209" mass="23217">MSSSHSKGSPYGAKITAIEELDKGNWIQTRKIKYQDPHGNDRLWEMAIRTTRSETTNVDAVSIIAILEKEGRDREVVLIKQFRPPTGKVVLELPAGLIDPKESIASTAVRELIEETGYYGTFARESVAVFSDPGLTNANMVLAYVDVDLSDPRNKNPKAELEDGEFIEMFHLPLKGLLGKLEELVEKEGCTVDARLYHFAVGLDIAQSL</sequence>
<dbReference type="OrthoDB" id="10249920at2759"/>
<evidence type="ECO:0000313" key="3">
    <source>
        <dbReference type="EMBL" id="EAZ63078.1"/>
    </source>
</evidence>
<evidence type="ECO:0000256" key="1">
    <source>
        <dbReference type="ARBA" id="ARBA00022801"/>
    </source>
</evidence>
<dbReference type="Pfam" id="PF00293">
    <property type="entry name" value="NUDIX"/>
    <property type="match status" value="1"/>
</dbReference>
<dbReference type="eggNOG" id="KOG3041">
    <property type="taxonomic scope" value="Eukaryota"/>
</dbReference>
<dbReference type="PROSITE" id="PS51462">
    <property type="entry name" value="NUDIX"/>
    <property type="match status" value="1"/>
</dbReference>
<dbReference type="AlphaFoldDB" id="A3GHN3"/>
<dbReference type="FunCoup" id="A3GHN3">
    <property type="interactions" value="675"/>
</dbReference>
<dbReference type="STRING" id="322104.A3GHN3"/>
<feature type="domain" description="Nudix hydrolase" evidence="2">
    <location>
        <begin position="56"/>
        <end position="196"/>
    </location>
</feature>
<dbReference type="PANTHER" id="PTHR11839:SF26">
    <property type="entry name" value="ADP-RIBOSE DIPHOSPHATASE"/>
    <property type="match status" value="1"/>
</dbReference>
<dbReference type="InterPro" id="IPR000086">
    <property type="entry name" value="NUDIX_hydrolase_dom"/>
</dbReference>
<dbReference type="OMA" id="NDPGLCN"/>
<dbReference type="HOGENOM" id="CLU_062658_0_1_1"/>
<dbReference type="Gene3D" id="3.90.79.10">
    <property type="entry name" value="Nucleoside Triphosphate Pyrophosphohydrolase"/>
    <property type="match status" value="1"/>
</dbReference>